<name>A0A023EZ01_TRIIF</name>
<feature type="chain" id="PRO_5001514616" evidence="1">
    <location>
        <begin position="25"/>
        <end position="113"/>
    </location>
</feature>
<keyword evidence="1" id="KW-0732">Signal</keyword>
<dbReference type="EMBL" id="GBBI01004766">
    <property type="protein sequence ID" value="JAC13946.1"/>
    <property type="molecule type" value="mRNA"/>
</dbReference>
<dbReference type="AlphaFoldDB" id="A0A023EZ01"/>
<sequence>MYFSLPPPSLFLLLLVFSFSRSLCSLLQILPLFEKMAYSRLSIPALIPVTFMDAPIAGRLAPYFLGDLSKSPQTNCPSALSFLEFPDIIAYYLELLSSCTPSVDSSSSVSTLF</sequence>
<organism evidence="2">
    <name type="scientific">Triatoma infestans</name>
    <name type="common">Assassin bug</name>
    <dbReference type="NCBI Taxonomy" id="30076"/>
    <lineage>
        <taxon>Eukaryota</taxon>
        <taxon>Metazoa</taxon>
        <taxon>Ecdysozoa</taxon>
        <taxon>Arthropoda</taxon>
        <taxon>Hexapoda</taxon>
        <taxon>Insecta</taxon>
        <taxon>Pterygota</taxon>
        <taxon>Neoptera</taxon>
        <taxon>Paraneoptera</taxon>
        <taxon>Hemiptera</taxon>
        <taxon>Heteroptera</taxon>
        <taxon>Panheteroptera</taxon>
        <taxon>Cimicomorpha</taxon>
        <taxon>Reduviidae</taxon>
        <taxon>Triatominae</taxon>
        <taxon>Triatoma</taxon>
    </lineage>
</organism>
<feature type="signal peptide" evidence="1">
    <location>
        <begin position="1"/>
        <end position="24"/>
    </location>
</feature>
<protein>
    <submittedName>
        <fullName evidence="2">Putative secreted protein</fullName>
    </submittedName>
</protein>
<evidence type="ECO:0000256" key="1">
    <source>
        <dbReference type="SAM" id="SignalP"/>
    </source>
</evidence>
<proteinExistence type="evidence at transcript level"/>
<evidence type="ECO:0000313" key="2">
    <source>
        <dbReference type="EMBL" id="JAC13946.1"/>
    </source>
</evidence>
<reference evidence="2" key="1">
    <citation type="journal article" date="2014" name="PLoS Negl. Trop. Dis.">
        <title>An updated insight into the Sialotranscriptome of Triatoma infestans: developmental stage and geographic variations.</title>
        <authorList>
            <person name="Schwarz A."/>
            <person name="Medrano-Mercado N."/>
            <person name="Schaub G.A."/>
            <person name="Struchiner C.J."/>
            <person name="Bargues M.D."/>
            <person name="Levy M.Z."/>
            <person name="Ribeiro J.M."/>
        </authorList>
    </citation>
    <scope>NUCLEOTIDE SEQUENCE</scope>
    <source>
        <strain evidence="2">Chile</strain>
        <tissue evidence="2">Salivary glands</tissue>
    </source>
</reference>
<feature type="non-terminal residue" evidence="2">
    <location>
        <position position="113"/>
    </location>
</feature>
<accession>A0A023EZ01</accession>